<dbReference type="PANTHER" id="PTHR31286">
    <property type="entry name" value="GLYCINE-RICH CELL WALL STRUCTURAL PROTEIN 1.8-LIKE"/>
    <property type="match status" value="1"/>
</dbReference>
<keyword evidence="5" id="KW-1185">Reference proteome</keyword>
<proteinExistence type="predicted"/>
<dbReference type="InterPro" id="IPR025836">
    <property type="entry name" value="Zn_knuckle_CX2CX4HX4C"/>
</dbReference>
<comment type="caution">
    <text evidence="4">The sequence shown here is derived from an EMBL/GenBank/DDBJ whole genome shotgun (WGS) entry which is preliminary data.</text>
</comment>
<dbReference type="InterPro" id="IPR001878">
    <property type="entry name" value="Znf_CCHC"/>
</dbReference>
<dbReference type="SMART" id="SM00343">
    <property type="entry name" value="ZnF_C2HC"/>
    <property type="match status" value="1"/>
</dbReference>
<dbReference type="Pfam" id="PF14111">
    <property type="entry name" value="DUF4283"/>
    <property type="match status" value="1"/>
</dbReference>
<dbReference type="SUPFAM" id="SSF57756">
    <property type="entry name" value="Retrovirus zinc finger-like domains"/>
    <property type="match status" value="1"/>
</dbReference>
<feature type="region of interest" description="Disordered" evidence="2">
    <location>
        <begin position="335"/>
        <end position="379"/>
    </location>
</feature>
<organism evidence="4 5">
    <name type="scientific">Turnera subulata</name>
    <dbReference type="NCBI Taxonomy" id="218843"/>
    <lineage>
        <taxon>Eukaryota</taxon>
        <taxon>Viridiplantae</taxon>
        <taxon>Streptophyta</taxon>
        <taxon>Embryophyta</taxon>
        <taxon>Tracheophyta</taxon>
        <taxon>Spermatophyta</taxon>
        <taxon>Magnoliopsida</taxon>
        <taxon>eudicotyledons</taxon>
        <taxon>Gunneridae</taxon>
        <taxon>Pentapetalae</taxon>
        <taxon>rosids</taxon>
        <taxon>fabids</taxon>
        <taxon>Malpighiales</taxon>
        <taxon>Passifloraceae</taxon>
        <taxon>Turnera</taxon>
    </lineage>
</organism>
<sequence>MADDYSGYDLPVLNLDSDDEPDFVKPDPILVGRVISGSRCFSVRVVADIMSRAWNVSKPMKVVEMKENTFLFTFEAEAERLRVFNNSPWSINGAHLCLREWSSDVVLNSVSFESLEFWVQVYGLPPHYMRLSKAERLVGLFSGISYINLPRDNTILWADFFLMKVQIDVNKPLPMGFYTKDRVEDVAIQVDFCYEDLGDFCFFCGKIGHLKKECSSSLVDKNTGKQGCRWEGYGPHLRVSHLVGRHRGYSFRLQAEGRLGSNFTVKPGGTTGLNSSNTTGAPTGLACERVSVAPTSGDFLACFSSSSGVPPTGGIGQLAKDTSEGCSNSKVQMGSLKLTKAQTSGPAGRVYSPRKRKVAQESSASKKHKGLDRGPSLSK</sequence>
<reference evidence="4" key="1">
    <citation type="submission" date="2022-02" db="EMBL/GenBank/DDBJ databases">
        <authorList>
            <person name="Henning P.M."/>
            <person name="McCubbin A.G."/>
            <person name="Shore J.S."/>
        </authorList>
    </citation>
    <scope>NUCLEOTIDE SEQUENCE</scope>
    <source>
        <strain evidence="4">F60SS</strain>
        <tissue evidence="4">Leaves</tissue>
    </source>
</reference>
<name>A0A9Q0JC09_9ROSI</name>
<dbReference type="AlphaFoldDB" id="A0A9Q0JC09"/>
<protein>
    <recommendedName>
        <fullName evidence="3">CCHC-type domain-containing protein</fullName>
    </recommendedName>
</protein>
<keyword evidence="1" id="KW-0479">Metal-binding</keyword>
<evidence type="ECO:0000256" key="2">
    <source>
        <dbReference type="SAM" id="MobiDB-lite"/>
    </source>
</evidence>
<dbReference type="GO" id="GO:0003676">
    <property type="term" value="F:nucleic acid binding"/>
    <property type="evidence" value="ECO:0007669"/>
    <property type="project" value="InterPro"/>
</dbReference>
<evidence type="ECO:0000313" key="4">
    <source>
        <dbReference type="EMBL" id="KAJ4835933.1"/>
    </source>
</evidence>
<evidence type="ECO:0000259" key="3">
    <source>
        <dbReference type="PROSITE" id="PS50158"/>
    </source>
</evidence>
<accession>A0A9Q0JC09</accession>
<dbReference type="GO" id="GO:0008270">
    <property type="term" value="F:zinc ion binding"/>
    <property type="evidence" value="ECO:0007669"/>
    <property type="project" value="UniProtKB-KW"/>
</dbReference>
<feature type="domain" description="CCHC-type" evidence="3">
    <location>
        <begin position="201"/>
        <end position="214"/>
    </location>
</feature>
<dbReference type="InterPro" id="IPR036875">
    <property type="entry name" value="Znf_CCHC_sf"/>
</dbReference>
<gene>
    <name evidence="4" type="ORF">Tsubulata_021855</name>
</gene>
<dbReference type="InterPro" id="IPR040256">
    <property type="entry name" value="At4g02000-like"/>
</dbReference>
<reference evidence="4" key="2">
    <citation type="journal article" date="2023" name="Plants (Basel)">
        <title>Annotation of the Turnera subulata (Passifloraceae) Draft Genome Reveals the S-Locus Evolved after the Divergence of Turneroideae from Passifloroideae in a Stepwise Manner.</title>
        <authorList>
            <person name="Henning P.M."/>
            <person name="Roalson E.H."/>
            <person name="Mir W."/>
            <person name="McCubbin A.G."/>
            <person name="Shore J.S."/>
        </authorList>
    </citation>
    <scope>NUCLEOTIDE SEQUENCE</scope>
    <source>
        <strain evidence="4">F60SS</strain>
    </source>
</reference>
<dbReference type="OrthoDB" id="1939268at2759"/>
<dbReference type="InterPro" id="IPR025558">
    <property type="entry name" value="DUF4283"/>
</dbReference>
<evidence type="ECO:0000256" key="1">
    <source>
        <dbReference type="PROSITE-ProRule" id="PRU00047"/>
    </source>
</evidence>
<keyword evidence="1" id="KW-0863">Zinc-finger</keyword>
<dbReference type="Proteomes" id="UP001141552">
    <property type="component" value="Unassembled WGS sequence"/>
</dbReference>
<keyword evidence="1" id="KW-0862">Zinc</keyword>
<dbReference type="Pfam" id="PF14392">
    <property type="entry name" value="zf-CCHC_4"/>
    <property type="match status" value="1"/>
</dbReference>
<dbReference type="PROSITE" id="PS50158">
    <property type="entry name" value="ZF_CCHC"/>
    <property type="match status" value="1"/>
</dbReference>
<dbReference type="EMBL" id="JAKUCV010004265">
    <property type="protein sequence ID" value="KAJ4835933.1"/>
    <property type="molecule type" value="Genomic_DNA"/>
</dbReference>
<dbReference type="PANTHER" id="PTHR31286:SF167">
    <property type="entry name" value="OS09G0268800 PROTEIN"/>
    <property type="match status" value="1"/>
</dbReference>
<evidence type="ECO:0000313" key="5">
    <source>
        <dbReference type="Proteomes" id="UP001141552"/>
    </source>
</evidence>